<evidence type="ECO:0000313" key="3">
    <source>
        <dbReference type="Proteomes" id="UP000234271"/>
    </source>
</evidence>
<dbReference type="Proteomes" id="UP000234271">
    <property type="component" value="Chromosome"/>
</dbReference>
<gene>
    <name evidence="2" type="ORF">BLE401_07580</name>
</gene>
<keyword evidence="3" id="KW-1185">Reference proteome</keyword>
<dbReference type="RefSeq" id="WP_145917124.1">
    <property type="nucleotide sequence ID" value="NZ_CP012373.2"/>
</dbReference>
<dbReference type="EMBL" id="CP018889">
    <property type="protein sequence ID" value="AUI68581.2"/>
    <property type="molecule type" value="Genomic_DNA"/>
</dbReference>
<dbReference type="STRING" id="288004.AL038_16660"/>
<dbReference type="AlphaFoldDB" id="A0A2N9YDM4"/>
<accession>A0A2N9YDM4</accession>
<feature type="coiled-coil region" evidence="1">
    <location>
        <begin position="17"/>
        <end position="87"/>
    </location>
</feature>
<reference evidence="3" key="1">
    <citation type="submission" date="2016-12" db="EMBL/GenBank/DDBJ databases">
        <title>Complete Genome Sequence of Beggiatoa leptomitiformis D-401.</title>
        <authorList>
            <person name="Fomenkov A."/>
            <person name="Vincze T."/>
            <person name="Grabovich M."/>
            <person name="Anton B.P."/>
            <person name="Dubinina G."/>
            <person name="Orlova M."/>
            <person name="Belousova E."/>
            <person name="Roberts R.J."/>
        </authorList>
    </citation>
    <scope>NUCLEOTIDE SEQUENCE [LARGE SCALE GENOMIC DNA]</scope>
    <source>
        <strain evidence="3">D-401</strain>
    </source>
</reference>
<evidence type="ECO:0000256" key="1">
    <source>
        <dbReference type="SAM" id="Coils"/>
    </source>
</evidence>
<protein>
    <submittedName>
        <fullName evidence="2">Uncharacterized protein</fullName>
    </submittedName>
</protein>
<name>A0A2N9YDM4_9GAMM</name>
<dbReference type="OrthoDB" id="9958874at2"/>
<keyword evidence="1" id="KW-0175">Coiled coil</keyword>
<evidence type="ECO:0000313" key="2">
    <source>
        <dbReference type="EMBL" id="AUI68581.2"/>
    </source>
</evidence>
<proteinExistence type="predicted"/>
<sequence>MAEDANNGDDSMVEYHLNYLTEQLEAQRRKIDEQMNRHIRDIQSLSKQIALQNQDTNVELYSQRARLTQLDDQINEISESIEQQSQNLSLAISQVINTLPDSPHETVKRNKDKSS</sequence>
<organism evidence="2 3">
    <name type="scientific">Beggiatoa leptomitoformis</name>
    <dbReference type="NCBI Taxonomy" id="288004"/>
    <lineage>
        <taxon>Bacteria</taxon>
        <taxon>Pseudomonadati</taxon>
        <taxon>Pseudomonadota</taxon>
        <taxon>Gammaproteobacteria</taxon>
        <taxon>Thiotrichales</taxon>
        <taxon>Thiotrichaceae</taxon>
        <taxon>Beggiatoa</taxon>
    </lineage>
</organism>